<proteinExistence type="predicted"/>
<gene>
    <name evidence="1" type="ORF">SBF1_2330013</name>
</gene>
<dbReference type="AlphaFoldDB" id="A0A2U3KM96"/>
<name>A0A2U3KM96_9FIRM</name>
<dbReference type="Proteomes" id="UP000238916">
    <property type="component" value="Unassembled WGS sequence"/>
</dbReference>
<accession>A0A2U3KM96</accession>
<dbReference type="EMBL" id="OMOF01000150">
    <property type="protein sequence ID" value="SPF40778.1"/>
    <property type="molecule type" value="Genomic_DNA"/>
</dbReference>
<organism evidence="1 2">
    <name type="scientific">Candidatus Desulfosporosinus infrequens</name>
    <dbReference type="NCBI Taxonomy" id="2043169"/>
    <lineage>
        <taxon>Bacteria</taxon>
        <taxon>Bacillati</taxon>
        <taxon>Bacillota</taxon>
        <taxon>Clostridia</taxon>
        <taxon>Eubacteriales</taxon>
        <taxon>Desulfitobacteriaceae</taxon>
        <taxon>Desulfosporosinus</taxon>
    </lineage>
</organism>
<evidence type="ECO:0000313" key="1">
    <source>
        <dbReference type="EMBL" id="SPF40778.1"/>
    </source>
</evidence>
<reference evidence="2" key="1">
    <citation type="submission" date="2018-02" db="EMBL/GenBank/DDBJ databases">
        <authorList>
            <person name="Hausmann B."/>
        </authorList>
    </citation>
    <scope>NUCLEOTIDE SEQUENCE [LARGE SCALE GENOMIC DNA]</scope>
    <source>
        <strain evidence="2">Peat soil MAG SbF1</strain>
    </source>
</reference>
<evidence type="ECO:0000313" key="2">
    <source>
        <dbReference type="Proteomes" id="UP000238916"/>
    </source>
</evidence>
<protein>
    <submittedName>
        <fullName evidence="1">Uncharacterized protein</fullName>
    </submittedName>
</protein>
<sequence>MFKSDALIESKSLRESVIDRTDALDKVKVLAMLPDVLHVSVEMAGNYYEVPKETIHSLIFDNREEVESDGLRILKGDELISFKEMGVIGKNTSSFTIIPRRAILRIGMLLRDSVVAQRVRNYLLNVEEIARVEAPEVIKKAVSPAWRTIHSNVKAKRDLYLLVGVSKESAIAHALTHEELESCVDLTAFKREVRTDDTETTFTPTDLGKRLEKPLSAVKMNIALEKAGLQVKNAKGNWELTDEGEPYAKLMPVAIHGGDVTVERLAIRWRQSVLAVLREDAKQ</sequence>
<dbReference type="OrthoDB" id="696873at2"/>